<dbReference type="Proteomes" id="UP000198341">
    <property type="component" value="Chromosome 11"/>
</dbReference>
<protein>
    <submittedName>
        <fullName evidence="2">Carboxymethylenebutenolidase</fullName>
    </submittedName>
</protein>
<dbReference type="STRING" id="41875.K8EKY5"/>
<feature type="domain" description="Dienelactone hydrolase" evidence="1">
    <location>
        <begin position="14"/>
        <end position="220"/>
    </location>
</feature>
<dbReference type="AlphaFoldDB" id="K8EKY5"/>
<dbReference type="OrthoDB" id="17560at2759"/>
<keyword evidence="3" id="KW-1185">Reference proteome</keyword>
<dbReference type="PANTHER" id="PTHR46623:SF6">
    <property type="entry name" value="ALPHA_BETA-HYDROLASES SUPERFAMILY PROTEIN"/>
    <property type="match status" value="1"/>
</dbReference>
<dbReference type="RefSeq" id="XP_007510361.1">
    <property type="nucleotide sequence ID" value="XM_007510299.1"/>
</dbReference>
<dbReference type="InterPro" id="IPR029058">
    <property type="entry name" value="AB_hydrolase_fold"/>
</dbReference>
<dbReference type="eggNOG" id="KOG3043">
    <property type="taxonomic scope" value="Eukaryota"/>
</dbReference>
<dbReference type="InterPro" id="IPR051049">
    <property type="entry name" value="Dienelactone_hydrolase-like"/>
</dbReference>
<evidence type="ECO:0000313" key="3">
    <source>
        <dbReference type="Proteomes" id="UP000198341"/>
    </source>
</evidence>
<name>K8EKY5_9CHLO</name>
<evidence type="ECO:0000313" key="2">
    <source>
        <dbReference type="EMBL" id="CCO18706.1"/>
    </source>
</evidence>
<reference evidence="2 3" key="1">
    <citation type="submission" date="2011-10" db="EMBL/GenBank/DDBJ databases">
        <authorList>
            <person name="Genoscope - CEA"/>
        </authorList>
    </citation>
    <scope>NUCLEOTIDE SEQUENCE [LARGE SCALE GENOMIC DNA]</scope>
    <source>
        <strain evidence="2 3">RCC 1105</strain>
    </source>
</reference>
<dbReference type="EMBL" id="FO082268">
    <property type="protein sequence ID" value="CCO18706.1"/>
    <property type="molecule type" value="Genomic_DNA"/>
</dbReference>
<dbReference type="GO" id="GO:0016787">
    <property type="term" value="F:hydrolase activity"/>
    <property type="evidence" value="ECO:0007669"/>
    <property type="project" value="InterPro"/>
</dbReference>
<dbReference type="KEGG" id="bpg:Bathy11g01310"/>
<organism evidence="2 3">
    <name type="scientific">Bathycoccus prasinos</name>
    <dbReference type="NCBI Taxonomy" id="41875"/>
    <lineage>
        <taxon>Eukaryota</taxon>
        <taxon>Viridiplantae</taxon>
        <taxon>Chlorophyta</taxon>
        <taxon>Mamiellophyceae</taxon>
        <taxon>Mamiellales</taxon>
        <taxon>Bathycoccaceae</taxon>
        <taxon>Bathycoccus</taxon>
    </lineage>
</organism>
<dbReference type="SUPFAM" id="SSF53474">
    <property type="entry name" value="alpha/beta-Hydrolases"/>
    <property type="match status" value="1"/>
</dbReference>
<sequence>MLFSLALVSSLSNEYRGVNSGILAHAEKLSNDFDAYVVVPDLYKGKIGVDKEEASHLMNEMDFMNAAKEIGEVAKYMKETKNVEKVGTIGFCMGGALSLLGGCTSDDVDACVVFYGVPSGFDVEANVKKPVLANFGELDNLEGFSSKKDATELEEKLKKCPASGDCEVILYPGVGHAFMNAKPDPYESFEAREKSQGFAPYDETQANEAWKNVKTFFEKYV</sequence>
<dbReference type="Pfam" id="PF01738">
    <property type="entry name" value="DLH"/>
    <property type="match status" value="1"/>
</dbReference>
<proteinExistence type="predicted"/>
<dbReference type="InterPro" id="IPR002925">
    <property type="entry name" value="Dienelactn_hydro"/>
</dbReference>
<evidence type="ECO:0000259" key="1">
    <source>
        <dbReference type="Pfam" id="PF01738"/>
    </source>
</evidence>
<dbReference type="PANTHER" id="PTHR46623">
    <property type="entry name" value="CARBOXYMETHYLENEBUTENOLIDASE-RELATED"/>
    <property type="match status" value="1"/>
</dbReference>
<dbReference type="Gene3D" id="3.40.50.1820">
    <property type="entry name" value="alpha/beta hydrolase"/>
    <property type="match status" value="1"/>
</dbReference>
<accession>K8EKY5</accession>
<dbReference type="GeneID" id="19012811"/>
<gene>
    <name evidence="2" type="ordered locus">Bathy11g01310</name>
</gene>